<name>A0A1X6N0Q0_9APHY</name>
<accession>A0A1X6N0Q0</accession>
<evidence type="ECO:0000256" key="2">
    <source>
        <dbReference type="ARBA" id="ARBA00006168"/>
    </source>
</evidence>
<dbReference type="Pfam" id="PF03215">
    <property type="entry name" value="Rad17"/>
    <property type="match status" value="1"/>
</dbReference>
<dbReference type="STRING" id="670580.A0A1X6N0Q0"/>
<evidence type="ECO:0008006" key="11">
    <source>
        <dbReference type="Google" id="ProtNLM"/>
    </source>
</evidence>
<dbReference type="GO" id="GO:0000077">
    <property type="term" value="P:DNA damage checkpoint signaling"/>
    <property type="evidence" value="ECO:0007669"/>
    <property type="project" value="TreeGrafter"/>
</dbReference>
<dbReference type="GO" id="GO:0003689">
    <property type="term" value="F:DNA clamp loader activity"/>
    <property type="evidence" value="ECO:0007669"/>
    <property type="project" value="TreeGrafter"/>
</dbReference>
<evidence type="ECO:0000256" key="1">
    <source>
        <dbReference type="ARBA" id="ARBA00004123"/>
    </source>
</evidence>
<evidence type="ECO:0000313" key="10">
    <source>
        <dbReference type="Proteomes" id="UP000194127"/>
    </source>
</evidence>
<keyword evidence="3" id="KW-0547">Nucleotide-binding</keyword>
<dbReference type="InterPro" id="IPR004582">
    <property type="entry name" value="Checkpoint_prot_Rad17_Rad24"/>
</dbReference>
<feature type="compositionally biased region" description="Polar residues" evidence="8">
    <location>
        <begin position="8"/>
        <end position="20"/>
    </location>
</feature>
<evidence type="ECO:0000256" key="6">
    <source>
        <dbReference type="ARBA" id="ARBA00023242"/>
    </source>
</evidence>
<dbReference type="AlphaFoldDB" id="A0A1X6N0Q0"/>
<keyword evidence="10" id="KW-1185">Reference proteome</keyword>
<dbReference type="GO" id="GO:0003682">
    <property type="term" value="F:chromatin binding"/>
    <property type="evidence" value="ECO:0007669"/>
    <property type="project" value="TreeGrafter"/>
</dbReference>
<reference evidence="9 10" key="1">
    <citation type="submission" date="2017-04" db="EMBL/GenBank/DDBJ databases">
        <title>Genome Sequence of the Model Brown-Rot Fungus Postia placenta SB12.</title>
        <authorList>
            <consortium name="DOE Joint Genome Institute"/>
            <person name="Gaskell J."/>
            <person name="Kersten P."/>
            <person name="Larrondo L.F."/>
            <person name="Canessa P."/>
            <person name="Martinez D."/>
            <person name="Hibbett D."/>
            <person name="Schmoll M."/>
            <person name="Kubicek C.P."/>
            <person name="Martinez A.T."/>
            <person name="Yadav J."/>
            <person name="Master E."/>
            <person name="Magnuson J.K."/>
            <person name="James T."/>
            <person name="Yaver D."/>
            <person name="Berka R."/>
            <person name="Labutti K."/>
            <person name="Lipzen A."/>
            <person name="Aerts A."/>
            <person name="Barry K."/>
            <person name="Henrissat B."/>
            <person name="Blanchette R."/>
            <person name="Grigoriev I."/>
            <person name="Cullen D."/>
        </authorList>
    </citation>
    <scope>NUCLEOTIDE SEQUENCE [LARGE SCALE GENOMIC DNA]</scope>
    <source>
        <strain evidence="9 10">MAD-698-R-SB12</strain>
    </source>
</reference>
<keyword evidence="6" id="KW-0539">Nucleus</keyword>
<comment type="similarity">
    <text evidence="2">Belongs to the rad17/RAD24 family.</text>
</comment>
<feature type="compositionally biased region" description="Polar residues" evidence="8">
    <location>
        <begin position="218"/>
        <end position="254"/>
    </location>
</feature>
<dbReference type="RefSeq" id="XP_024338995.1">
    <property type="nucleotide sequence ID" value="XM_024482708.1"/>
</dbReference>
<keyword evidence="5" id="KW-0067">ATP-binding</keyword>
<dbReference type="OrthoDB" id="10265971at2759"/>
<keyword evidence="4" id="KW-0227">DNA damage</keyword>
<dbReference type="GO" id="GO:0006281">
    <property type="term" value="P:DNA repair"/>
    <property type="evidence" value="ECO:0007669"/>
    <property type="project" value="InterPro"/>
</dbReference>
<dbReference type="GeneID" id="36327657"/>
<dbReference type="GO" id="GO:0005524">
    <property type="term" value="F:ATP binding"/>
    <property type="evidence" value="ECO:0007669"/>
    <property type="project" value="UniProtKB-KW"/>
</dbReference>
<evidence type="ECO:0000256" key="5">
    <source>
        <dbReference type="ARBA" id="ARBA00022840"/>
    </source>
</evidence>
<feature type="region of interest" description="Disordered" evidence="8">
    <location>
        <begin position="1"/>
        <end position="89"/>
    </location>
</feature>
<comment type="subcellular location">
    <subcellularLocation>
        <location evidence="1">Nucleus</location>
    </subcellularLocation>
</comment>
<sequence>MPPRKSTRQSQAKQPSSSQIRPLCLDSPDLTGPPATKKRKTLTSIVRPPVFDFSGGQPERQTPDAGNSRSKGKTKATETGTGLESSGQYSDSLWVDRCEPVTQDDLAVHKRKVSDVRQWLLESFSGGPSGRLKQYRRILALTGPAGAAKTATLRVLSRELNFQVMEWRNSTDERFSRDNAFENDGADVEHMEYESLVDKFRNFLTRAGTCQSVFSSGQVLRSHPTRSSQSFRPLAQGSSRPNASSQGPTTQSSVAPDGKRHVILLEDLPNILHLGTQASFHSAIEEFVSLPATSVAPLVIIVSDAGLRGEDVENDGGSWRRGKEAVDVRSVLPPSLINSPYVTQVRFNPIAPSLMRPALQTLLDKHFRSVPDNLLPKEVIDVIVESSNGDIRSAIMALQFACLTKAGARAGGAAVKGGKEKMSQARVMLGAITRREQSLALFHLLGKLLYNKRKGDPPNASASAKDKQRDKELDATLKEPPTLPLHLRVHERRASRVDIETLYADSPVDASLLSLYIHQNYTQYCTTLDECDSEADWLSWIDSSGGETWHQANPHCFHLLALSTLHSLPSPVVRRSQTPYKPAFFEALKREREAEDGLRDVQMWLQHQHSEFGVGDWSRRRIALELGGVLKAWDSRGMASSIASKTHKLSSRMDFGENTRHDVQLTDESEGHQELTLDNEDGIYTRHTSEAEHELAGRGGWLEDDDIEDF</sequence>
<evidence type="ECO:0000313" key="9">
    <source>
        <dbReference type="EMBL" id="OSX62201.1"/>
    </source>
</evidence>
<protein>
    <recommendedName>
        <fullName evidence="11">AAA+ ATPase domain-containing protein</fullName>
    </recommendedName>
</protein>
<feature type="region of interest" description="Disordered" evidence="8">
    <location>
        <begin position="455"/>
        <end position="476"/>
    </location>
</feature>
<dbReference type="InterPro" id="IPR027417">
    <property type="entry name" value="P-loop_NTPase"/>
</dbReference>
<dbReference type="SUPFAM" id="SSF52540">
    <property type="entry name" value="P-loop containing nucleoside triphosphate hydrolases"/>
    <property type="match status" value="1"/>
</dbReference>
<dbReference type="Proteomes" id="UP000194127">
    <property type="component" value="Unassembled WGS sequence"/>
</dbReference>
<dbReference type="EMBL" id="KZ110597">
    <property type="protein sequence ID" value="OSX62201.1"/>
    <property type="molecule type" value="Genomic_DNA"/>
</dbReference>
<evidence type="ECO:0000256" key="3">
    <source>
        <dbReference type="ARBA" id="ARBA00022741"/>
    </source>
</evidence>
<gene>
    <name evidence="9" type="ORF">POSPLADRAFT_1074448</name>
</gene>
<dbReference type="PANTHER" id="PTHR12172:SF0">
    <property type="entry name" value="CELL CYCLE CHECKPOINT PROTEIN RAD17"/>
    <property type="match status" value="1"/>
</dbReference>
<feature type="compositionally biased region" description="Basic and acidic residues" evidence="8">
    <location>
        <begin position="464"/>
        <end position="476"/>
    </location>
</feature>
<keyword evidence="7" id="KW-0131">Cell cycle</keyword>
<evidence type="ECO:0000256" key="8">
    <source>
        <dbReference type="SAM" id="MobiDB-lite"/>
    </source>
</evidence>
<organism evidence="9 10">
    <name type="scientific">Postia placenta MAD-698-R-SB12</name>
    <dbReference type="NCBI Taxonomy" id="670580"/>
    <lineage>
        <taxon>Eukaryota</taxon>
        <taxon>Fungi</taxon>
        <taxon>Dikarya</taxon>
        <taxon>Basidiomycota</taxon>
        <taxon>Agaricomycotina</taxon>
        <taxon>Agaricomycetes</taxon>
        <taxon>Polyporales</taxon>
        <taxon>Adustoporiaceae</taxon>
        <taxon>Rhodonia</taxon>
    </lineage>
</organism>
<dbReference type="GO" id="GO:0005634">
    <property type="term" value="C:nucleus"/>
    <property type="evidence" value="ECO:0007669"/>
    <property type="project" value="UniProtKB-SubCell"/>
</dbReference>
<proteinExistence type="inferred from homology"/>
<dbReference type="Gene3D" id="3.40.50.300">
    <property type="entry name" value="P-loop containing nucleotide triphosphate hydrolases"/>
    <property type="match status" value="1"/>
</dbReference>
<evidence type="ECO:0000256" key="7">
    <source>
        <dbReference type="ARBA" id="ARBA00023306"/>
    </source>
</evidence>
<evidence type="ECO:0000256" key="4">
    <source>
        <dbReference type="ARBA" id="ARBA00022763"/>
    </source>
</evidence>
<feature type="region of interest" description="Disordered" evidence="8">
    <location>
        <begin position="218"/>
        <end position="257"/>
    </location>
</feature>
<dbReference type="PANTHER" id="PTHR12172">
    <property type="entry name" value="CELL CYCLE CHECKPOINT PROTEIN RAD17"/>
    <property type="match status" value="1"/>
</dbReference>
<dbReference type="GO" id="GO:0033314">
    <property type="term" value="P:mitotic DNA replication checkpoint signaling"/>
    <property type="evidence" value="ECO:0007669"/>
    <property type="project" value="TreeGrafter"/>
</dbReference>